<evidence type="ECO:0000256" key="6">
    <source>
        <dbReference type="ARBA" id="ARBA00056190"/>
    </source>
</evidence>
<evidence type="ECO:0000256" key="4">
    <source>
        <dbReference type="ARBA" id="ARBA00022786"/>
    </source>
</evidence>
<gene>
    <name evidence="11" type="ORF">CJ030_MR5G000215</name>
</gene>
<name>A0A6A1VMF6_9ROSI</name>
<dbReference type="Gene3D" id="3.10.110.10">
    <property type="entry name" value="Ubiquitin Conjugating Enzyme"/>
    <property type="match status" value="1"/>
</dbReference>
<keyword evidence="2" id="KW-0808">Transferase</keyword>
<dbReference type="Proteomes" id="UP000516437">
    <property type="component" value="Chromosome 5"/>
</dbReference>
<comment type="function">
    <text evidence="6">Accepts the ubiquitin from the E1 complex and catalyzes its covalent attachment to other proteins.</text>
</comment>
<proteinExistence type="inferred from homology"/>
<dbReference type="InterPro" id="IPR000608">
    <property type="entry name" value="UBC"/>
</dbReference>
<evidence type="ECO:0000256" key="5">
    <source>
        <dbReference type="ARBA" id="ARBA00022840"/>
    </source>
</evidence>
<feature type="region of interest" description="Disordered" evidence="9">
    <location>
        <begin position="215"/>
        <end position="246"/>
    </location>
</feature>
<evidence type="ECO:0000256" key="2">
    <source>
        <dbReference type="ARBA" id="ARBA00022679"/>
    </source>
</evidence>
<dbReference type="SUPFAM" id="SSF54495">
    <property type="entry name" value="UBC-like"/>
    <property type="match status" value="1"/>
</dbReference>
<dbReference type="PANTHER" id="PTHR24068">
    <property type="entry name" value="UBIQUITIN-CONJUGATING ENZYME E2"/>
    <property type="match status" value="1"/>
</dbReference>
<evidence type="ECO:0000256" key="3">
    <source>
        <dbReference type="ARBA" id="ARBA00022741"/>
    </source>
</evidence>
<dbReference type="OrthoDB" id="269518at2759"/>
<dbReference type="AlphaFoldDB" id="A0A6A1VMF6"/>
<comment type="caution">
    <text evidence="11">The sequence shown here is derived from an EMBL/GenBank/DDBJ whole genome shotgun (WGS) entry which is preliminary data.</text>
</comment>
<keyword evidence="3 8" id="KW-0547">Nucleotide-binding</keyword>
<keyword evidence="5 8" id="KW-0067">ATP-binding</keyword>
<keyword evidence="4 8" id="KW-0833">Ubl conjugation pathway</keyword>
<feature type="active site" description="Glycyl thioester intermediate" evidence="7">
    <location>
        <position position="147"/>
    </location>
</feature>
<protein>
    <recommendedName>
        <fullName evidence="1">E2 ubiquitin-conjugating enzyme</fullName>
        <ecNumber evidence="1">2.3.2.23</ecNumber>
    </recommendedName>
</protein>
<dbReference type="InterPro" id="IPR016135">
    <property type="entry name" value="UBQ-conjugating_enzyme/RWD"/>
</dbReference>
<accession>A0A6A1VMF6</accession>
<keyword evidence="12" id="KW-1185">Reference proteome</keyword>
<dbReference type="SMART" id="SM00212">
    <property type="entry name" value="UBCc"/>
    <property type="match status" value="1"/>
</dbReference>
<feature type="compositionally biased region" description="Acidic residues" evidence="9">
    <location>
        <begin position="222"/>
        <end position="239"/>
    </location>
</feature>
<dbReference type="EC" id="2.3.2.23" evidence="1"/>
<dbReference type="Pfam" id="PF00179">
    <property type="entry name" value="UQ_con"/>
    <property type="match status" value="1"/>
</dbReference>
<evidence type="ECO:0000256" key="7">
    <source>
        <dbReference type="PROSITE-ProRule" id="PRU10133"/>
    </source>
</evidence>
<dbReference type="GO" id="GO:0061631">
    <property type="term" value="F:ubiquitin conjugating enzyme activity"/>
    <property type="evidence" value="ECO:0007669"/>
    <property type="project" value="UniProtKB-EC"/>
</dbReference>
<sequence>MGGYCSSGKCCFLARVSKIWSSRDFFSPIKKHEPRPVKGSLEFSLGKLSGNLAGSRFVYKTKMSSPSKRREMDVMKLMMSDYNVETINDGLNEFNVEFHGPKESLYEGGLWKIRVELPDAYPYKSPSIGFVNKIYHPNVDELSGSVCLDVINQSWSPMFDLLNVFEVFLPQLLLYPNPSDPLNGDAASLMMKDRKQYDQKVKEYCERYAKKESITNSTAEVDSGEEDITDEERDSSDDDIAGHADP</sequence>
<feature type="domain" description="UBC core" evidence="10">
    <location>
        <begin position="62"/>
        <end position="210"/>
    </location>
</feature>
<evidence type="ECO:0000256" key="1">
    <source>
        <dbReference type="ARBA" id="ARBA00012486"/>
    </source>
</evidence>
<dbReference type="PROSITE" id="PS50127">
    <property type="entry name" value="UBC_2"/>
    <property type="match status" value="1"/>
</dbReference>
<evidence type="ECO:0000256" key="8">
    <source>
        <dbReference type="RuleBase" id="RU362109"/>
    </source>
</evidence>
<organism evidence="11 12">
    <name type="scientific">Morella rubra</name>
    <name type="common">Chinese bayberry</name>
    <dbReference type="NCBI Taxonomy" id="262757"/>
    <lineage>
        <taxon>Eukaryota</taxon>
        <taxon>Viridiplantae</taxon>
        <taxon>Streptophyta</taxon>
        <taxon>Embryophyta</taxon>
        <taxon>Tracheophyta</taxon>
        <taxon>Spermatophyta</taxon>
        <taxon>Magnoliopsida</taxon>
        <taxon>eudicotyledons</taxon>
        <taxon>Gunneridae</taxon>
        <taxon>Pentapetalae</taxon>
        <taxon>rosids</taxon>
        <taxon>fabids</taxon>
        <taxon>Fagales</taxon>
        <taxon>Myricaceae</taxon>
        <taxon>Morella</taxon>
    </lineage>
</organism>
<dbReference type="CDD" id="cd23797">
    <property type="entry name" value="UBCc_UBE2H"/>
    <property type="match status" value="1"/>
</dbReference>
<reference evidence="11 12" key="1">
    <citation type="journal article" date="2019" name="Plant Biotechnol. J.">
        <title>The red bayberry genome and genetic basis of sex determination.</title>
        <authorList>
            <person name="Jia H.M."/>
            <person name="Jia H.J."/>
            <person name="Cai Q.L."/>
            <person name="Wang Y."/>
            <person name="Zhao H.B."/>
            <person name="Yang W.F."/>
            <person name="Wang G.Y."/>
            <person name="Li Y.H."/>
            <person name="Zhan D.L."/>
            <person name="Shen Y.T."/>
            <person name="Niu Q.F."/>
            <person name="Chang L."/>
            <person name="Qiu J."/>
            <person name="Zhao L."/>
            <person name="Xie H.B."/>
            <person name="Fu W.Y."/>
            <person name="Jin J."/>
            <person name="Li X.W."/>
            <person name="Jiao Y."/>
            <person name="Zhou C.C."/>
            <person name="Tu T."/>
            <person name="Chai C.Y."/>
            <person name="Gao J.L."/>
            <person name="Fan L.J."/>
            <person name="van de Weg E."/>
            <person name="Wang J.Y."/>
            <person name="Gao Z.S."/>
        </authorList>
    </citation>
    <scope>NUCLEOTIDE SEQUENCE [LARGE SCALE GENOMIC DNA]</scope>
    <source>
        <tissue evidence="11">Leaves</tissue>
    </source>
</reference>
<comment type="similarity">
    <text evidence="8">Belongs to the ubiquitin-conjugating enzyme family.</text>
</comment>
<dbReference type="EMBL" id="RXIC02000023">
    <property type="protein sequence ID" value="KAB1212190.1"/>
    <property type="molecule type" value="Genomic_DNA"/>
</dbReference>
<evidence type="ECO:0000313" key="11">
    <source>
        <dbReference type="EMBL" id="KAB1212190.1"/>
    </source>
</evidence>
<dbReference type="PROSITE" id="PS00183">
    <property type="entry name" value="UBC_1"/>
    <property type="match status" value="1"/>
</dbReference>
<evidence type="ECO:0000259" key="10">
    <source>
        <dbReference type="PROSITE" id="PS50127"/>
    </source>
</evidence>
<evidence type="ECO:0000256" key="9">
    <source>
        <dbReference type="SAM" id="MobiDB-lite"/>
    </source>
</evidence>
<evidence type="ECO:0000313" key="12">
    <source>
        <dbReference type="Proteomes" id="UP000516437"/>
    </source>
</evidence>
<dbReference type="GO" id="GO:0006511">
    <property type="term" value="P:ubiquitin-dependent protein catabolic process"/>
    <property type="evidence" value="ECO:0007669"/>
    <property type="project" value="UniProtKB-ARBA"/>
</dbReference>
<dbReference type="FunFam" id="3.10.110.10:FF:000024">
    <property type="entry name" value="Ubiquitin-conjugating enzyme 5, E2"/>
    <property type="match status" value="1"/>
</dbReference>
<dbReference type="GO" id="GO:0005524">
    <property type="term" value="F:ATP binding"/>
    <property type="evidence" value="ECO:0007669"/>
    <property type="project" value="UniProtKB-UniRule"/>
</dbReference>
<dbReference type="InterPro" id="IPR023313">
    <property type="entry name" value="UBQ-conjugating_AS"/>
</dbReference>